<comment type="caution">
    <text evidence="1">The sequence shown here is derived from an EMBL/GenBank/DDBJ whole genome shotgun (WGS) entry which is preliminary data.</text>
</comment>
<evidence type="ECO:0000313" key="1">
    <source>
        <dbReference type="EMBL" id="MBN7826365.1"/>
    </source>
</evidence>
<dbReference type="AlphaFoldDB" id="A0A939IPY8"/>
<reference evidence="1" key="1">
    <citation type="submission" date="2021-03" db="EMBL/GenBank/DDBJ databases">
        <title>novel species isolated from a fishpond in China.</title>
        <authorList>
            <person name="Lu H."/>
            <person name="Cai Z."/>
        </authorList>
    </citation>
    <scope>NUCLEOTIDE SEQUENCE</scope>
    <source>
        <strain evidence="1">JCM 30855</strain>
    </source>
</reference>
<dbReference type="EMBL" id="JAFKCV010000008">
    <property type="protein sequence ID" value="MBN7826365.1"/>
    <property type="molecule type" value="Genomic_DNA"/>
</dbReference>
<proteinExistence type="predicted"/>
<sequence length="316" mass="35780">MFDMQNPPLWQKAPHNAFTDLCLFRNQLFCCFREAGNHISADGTVRILCLAKNGGLLRQQKVSVPGVDLRDPKLSVTPDGKLLLLAYARYATKDNKTLYGQPTTWLSQDGQSWSSAKAFADKNWWLWRLTWHAGRAYGVAYNRSAQQVRLYAGNPRATFDCIEPDLFSLKTRGKGYPNESDLLFQQDGTLLVLLRRDADSCTAQLGIAKPPYRRWQWQDLGFYLGGPAMKQLDDKTALLAGRIWQKRGPKTALVSLDLHSKKAKLLKVLPSAGDNSYPGLVLDNGDLYVSYYSSHLQHKACIYLHHFRLDSLMIQI</sequence>
<dbReference type="Proteomes" id="UP000664654">
    <property type="component" value="Unassembled WGS sequence"/>
</dbReference>
<dbReference type="SUPFAM" id="SSF50939">
    <property type="entry name" value="Sialidases"/>
    <property type="match status" value="1"/>
</dbReference>
<dbReference type="InterPro" id="IPR036278">
    <property type="entry name" value="Sialidase_sf"/>
</dbReference>
<evidence type="ECO:0000313" key="2">
    <source>
        <dbReference type="Proteomes" id="UP000664654"/>
    </source>
</evidence>
<gene>
    <name evidence="1" type="ORF">J0A66_14110</name>
</gene>
<dbReference type="Gene3D" id="2.120.10.10">
    <property type="match status" value="1"/>
</dbReference>
<protein>
    <submittedName>
        <fullName evidence="1">Uncharacterized protein</fullName>
    </submittedName>
</protein>
<name>A0A939IPY8_9ALTE</name>
<keyword evidence="2" id="KW-1185">Reference proteome</keyword>
<organism evidence="1 2">
    <name type="scientific">Bowmanella dokdonensis</name>
    <dbReference type="NCBI Taxonomy" id="751969"/>
    <lineage>
        <taxon>Bacteria</taxon>
        <taxon>Pseudomonadati</taxon>
        <taxon>Pseudomonadota</taxon>
        <taxon>Gammaproteobacteria</taxon>
        <taxon>Alteromonadales</taxon>
        <taxon>Alteromonadaceae</taxon>
        <taxon>Bowmanella</taxon>
    </lineage>
</organism>
<accession>A0A939IPY8</accession>
<dbReference type="RefSeq" id="WP_206574480.1">
    <property type="nucleotide sequence ID" value="NZ_JAFKCV010000008.1"/>
</dbReference>